<dbReference type="AlphaFoldDB" id="X0Q0J6"/>
<reference evidence="2 3" key="1">
    <citation type="submission" date="2014-02" db="EMBL/GenBank/DDBJ databases">
        <title>Whole genome shotgun sequence of Rhodococcus wratislaviensis NBRC 100605.</title>
        <authorList>
            <person name="Hosoyama A."/>
            <person name="Tsuchikane K."/>
            <person name="Yoshida I."/>
            <person name="Ohji S."/>
            <person name="Ichikawa N."/>
            <person name="Yamazoe A."/>
            <person name="Fujita N."/>
        </authorList>
    </citation>
    <scope>NUCLEOTIDE SEQUENCE [LARGE SCALE GENOMIC DNA]</scope>
    <source>
        <strain evidence="2 3">NBRC 100605</strain>
    </source>
</reference>
<sequence length="76" mass="7900">MGVVEGLFEELGSPGGASKVAMTVNDPRAVKELPSMGAINRDRTRRLAGDDSRSSGAVRDTPSGKFRPVMPTAAGL</sequence>
<evidence type="ECO:0000313" key="2">
    <source>
        <dbReference type="EMBL" id="GAF49443.1"/>
    </source>
</evidence>
<keyword evidence="3" id="KW-1185">Reference proteome</keyword>
<feature type="region of interest" description="Disordered" evidence="1">
    <location>
        <begin position="1"/>
        <end position="76"/>
    </location>
</feature>
<protein>
    <submittedName>
        <fullName evidence="2">Uncharacterized protein</fullName>
    </submittedName>
</protein>
<accession>X0Q0J6</accession>
<name>X0Q0J6_RHOWR</name>
<evidence type="ECO:0000313" key="3">
    <source>
        <dbReference type="Proteomes" id="UP000019491"/>
    </source>
</evidence>
<comment type="caution">
    <text evidence="2">The sequence shown here is derived from an EMBL/GenBank/DDBJ whole genome shotgun (WGS) entry which is preliminary data.</text>
</comment>
<dbReference type="Proteomes" id="UP000019491">
    <property type="component" value="Unassembled WGS sequence"/>
</dbReference>
<gene>
    <name evidence="2" type="ORF">RW1_083_00110</name>
</gene>
<proteinExistence type="predicted"/>
<evidence type="ECO:0000256" key="1">
    <source>
        <dbReference type="SAM" id="MobiDB-lite"/>
    </source>
</evidence>
<organism evidence="2 3">
    <name type="scientific">Rhodococcus wratislaviensis NBRC 100605</name>
    <dbReference type="NCBI Taxonomy" id="1219028"/>
    <lineage>
        <taxon>Bacteria</taxon>
        <taxon>Bacillati</taxon>
        <taxon>Actinomycetota</taxon>
        <taxon>Actinomycetes</taxon>
        <taxon>Mycobacteriales</taxon>
        <taxon>Nocardiaceae</taxon>
        <taxon>Rhodococcus</taxon>
    </lineage>
</organism>
<feature type="compositionally biased region" description="Basic and acidic residues" evidence="1">
    <location>
        <begin position="40"/>
        <end position="53"/>
    </location>
</feature>
<dbReference type="EMBL" id="BAWF01000083">
    <property type="protein sequence ID" value="GAF49443.1"/>
    <property type="molecule type" value="Genomic_DNA"/>
</dbReference>